<reference evidence="4" key="1">
    <citation type="submission" date="2020-05" db="EMBL/GenBank/DDBJ databases">
        <title>Frigoriglobus tundricola gen. nov., sp. nov., a psychrotolerant cellulolytic planctomycete of the family Gemmataceae with two divergent copies of 16S rRNA gene.</title>
        <authorList>
            <person name="Kulichevskaya I.S."/>
            <person name="Ivanova A.A."/>
            <person name="Naumoff D.G."/>
            <person name="Beletsky A.V."/>
            <person name="Rijpstra W.I.C."/>
            <person name="Sinninghe Damste J.S."/>
            <person name="Mardanov A.V."/>
            <person name="Ravin N.V."/>
            <person name="Dedysh S.N."/>
        </authorList>
    </citation>
    <scope>NUCLEOTIDE SEQUENCE [LARGE SCALE GENOMIC DNA]</scope>
    <source>
        <strain evidence="4">PL17</strain>
    </source>
</reference>
<dbReference type="SMART" id="SM00554">
    <property type="entry name" value="FAS1"/>
    <property type="match status" value="1"/>
</dbReference>
<dbReference type="RefSeq" id="WP_227254890.1">
    <property type="nucleotide sequence ID" value="NZ_CP053452.2"/>
</dbReference>
<proteinExistence type="predicted"/>
<dbReference type="InterPro" id="IPR050904">
    <property type="entry name" value="Adhesion/Biosynth-related"/>
</dbReference>
<evidence type="ECO:0000313" key="4">
    <source>
        <dbReference type="Proteomes" id="UP000503447"/>
    </source>
</evidence>
<dbReference type="PANTHER" id="PTHR10900">
    <property type="entry name" value="PERIOSTIN-RELATED"/>
    <property type="match status" value="1"/>
</dbReference>
<dbReference type="Pfam" id="PF02469">
    <property type="entry name" value="Fasciclin"/>
    <property type="match status" value="1"/>
</dbReference>
<feature type="chain" id="PRO_5027061970" evidence="1">
    <location>
        <begin position="26"/>
        <end position="163"/>
    </location>
</feature>
<dbReference type="PANTHER" id="PTHR10900:SF77">
    <property type="entry name" value="FI19380P1"/>
    <property type="match status" value="1"/>
</dbReference>
<feature type="domain" description="FAS1" evidence="2">
    <location>
        <begin position="28"/>
        <end position="160"/>
    </location>
</feature>
<dbReference type="EMBL" id="CP053452">
    <property type="protein sequence ID" value="QJW95563.1"/>
    <property type="molecule type" value="Genomic_DNA"/>
</dbReference>
<feature type="signal peptide" evidence="1">
    <location>
        <begin position="1"/>
        <end position="25"/>
    </location>
</feature>
<dbReference type="Gene3D" id="2.30.180.10">
    <property type="entry name" value="FAS1 domain"/>
    <property type="match status" value="1"/>
</dbReference>
<dbReference type="SUPFAM" id="SSF82153">
    <property type="entry name" value="FAS1 domain"/>
    <property type="match status" value="1"/>
</dbReference>
<protein>
    <submittedName>
        <fullName evidence="3">FAS1 domain-containing protein</fullName>
    </submittedName>
</protein>
<sequence>MMSKLIAAVSFAALALAVTSSVARAEEEKTIAGIVAGSKDHTVLLALVKEAGLVDTLSGKGEWTVFAPTDAAFKKIDEETLKKVKGDKELLKKILLSHAVKGTVLAADVVKLDGKDVETLSGAKFTVHVDGKTVKIGDAKVTATDLKASNGVVHVIDTVLLPK</sequence>
<keyword evidence="4" id="KW-1185">Reference proteome</keyword>
<dbReference type="PROSITE" id="PS50213">
    <property type="entry name" value="FAS1"/>
    <property type="match status" value="1"/>
</dbReference>
<dbReference type="InterPro" id="IPR000782">
    <property type="entry name" value="FAS1_domain"/>
</dbReference>
<dbReference type="FunFam" id="2.30.180.10:FF:000032">
    <property type="entry name" value="Fasciclin domain-containing protein, putative"/>
    <property type="match status" value="1"/>
</dbReference>
<evidence type="ECO:0000313" key="3">
    <source>
        <dbReference type="EMBL" id="QJW95563.1"/>
    </source>
</evidence>
<name>A0A6M5YQI6_9BACT</name>
<dbReference type="InterPro" id="IPR036378">
    <property type="entry name" value="FAS1_dom_sf"/>
</dbReference>
<accession>A0A6M5YQI6</accession>
<dbReference type="AlphaFoldDB" id="A0A6M5YQI6"/>
<organism evidence="3 4">
    <name type="scientific">Frigoriglobus tundricola</name>
    <dbReference type="NCBI Taxonomy" id="2774151"/>
    <lineage>
        <taxon>Bacteria</taxon>
        <taxon>Pseudomonadati</taxon>
        <taxon>Planctomycetota</taxon>
        <taxon>Planctomycetia</taxon>
        <taxon>Gemmatales</taxon>
        <taxon>Gemmataceae</taxon>
        <taxon>Frigoriglobus</taxon>
    </lineage>
</organism>
<evidence type="ECO:0000259" key="2">
    <source>
        <dbReference type="PROSITE" id="PS50213"/>
    </source>
</evidence>
<dbReference type="Proteomes" id="UP000503447">
    <property type="component" value="Chromosome"/>
</dbReference>
<dbReference type="GO" id="GO:0005615">
    <property type="term" value="C:extracellular space"/>
    <property type="evidence" value="ECO:0007669"/>
    <property type="project" value="TreeGrafter"/>
</dbReference>
<evidence type="ECO:0000256" key="1">
    <source>
        <dbReference type="SAM" id="SignalP"/>
    </source>
</evidence>
<dbReference type="KEGG" id="ftj:FTUN_3113"/>
<gene>
    <name evidence="3" type="ORF">FTUN_3113</name>
</gene>
<keyword evidence="1" id="KW-0732">Signal</keyword>